<evidence type="ECO:0000313" key="2">
    <source>
        <dbReference type="Proteomes" id="UP000821853"/>
    </source>
</evidence>
<sequence length="234" mass="25287">MYANIDIRPHGGYFEARLRSPSALGDNTGLVQRHLGCLDNDLGGVSFPSARRACVFPRGASPPLFYADAESFVNLPTLGFLLAAPFADVLYAALKNAPQGSEAARHFAATLQCLARQLDALTKTSLIDDQKPGDPVALFRHSAALQLAYDAVESSSGFPGGDLERRAFFERHCWLWCSGYVKAPQNYVAAAGAKAVCNIAVRNVLGFYLGFRCYPEDFMGSVEVCAVFGVPEQL</sequence>
<dbReference type="VEuPathDB" id="VectorBase:HLOH_044674"/>
<proteinExistence type="predicted"/>
<protein>
    <submittedName>
        <fullName evidence="1">Uncharacterized protein</fullName>
    </submittedName>
</protein>
<organism evidence="1 2">
    <name type="scientific">Haemaphysalis longicornis</name>
    <name type="common">Bush tick</name>
    <dbReference type="NCBI Taxonomy" id="44386"/>
    <lineage>
        <taxon>Eukaryota</taxon>
        <taxon>Metazoa</taxon>
        <taxon>Ecdysozoa</taxon>
        <taxon>Arthropoda</taxon>
        <taxon>Chelicerata</taxon>
        <taxon>Arachnida</taxon>
        <taxon>Acari</taxon>
        <taxon>Parasitiformes</taxon>
        <taxon>Ixodida</taxon>
        <taxon>Ixodoidea</taxon>
        <taxon>Ixodidae</taxon>
        <taxon>Haemaphysalinae</taxon>
        <taxon>Haemaphysalis</taxon>
    </lineage>
</organism>
<dbReference type="AlphaFoldDB" id="A0A9J6G9E0"/>
<reference evidence="1 2" key="1">
    <citation type="journal article" date="2020" name="Cell">
        <title>Large-Scale Comparative Analyses of Tick Genomes Elucidate Their Genetic Diversity and Vector Capacities.</title>
        <authorList>
            <consortium name="Tick Genome and Microbiome Consortium (TIGMIC)"/>
            <person name="Jia N."/>
            <person name="Wang J."/>
            <person name="Shi W."/>
            <person name="Du L."/>
            <person name="Sun Y."/>
            <person name="Zhan W."/>
            <person name="Jiang J.F."/>
            <person name="Wang Q."/>
            <person name="Zhang B."/>
            <person name="Ji P."/>
            <person name="Bell-Sakyi L."/>
            <person name="Cui X.M."/>
            <person name="Yuan T.T."/>
            <person name="Jiang B.G."/>
            <person name="Yang W.F."/>
            <person name="Lam T.T."/>
            <person name="Chang Q.C."/>
            <person name="Ding S.J."/>
            <person name="Wang X.J."/>
            <person name="Zhu J.G."/>
            <person name="Ruan X.D."/>
            <person name="Zhao L."/>
            <person name="Wei J.T."/>
            <person name="Ye R.Z."/>
            <person name="Que T.C."/>
            <person name="Du C.H."/>
            <person name="Zhou Y.H."/>
            <person name="Cheng J.X."/>
            <person name="Dai P.F."/>
            <person name="Guo W.B."/>
            <person name="Han X.H."/>
            <person name="Huang E.J."/>
            <person name="Li L.F."/>
            <person name="Wei W."/>
            <person name="Gao Y.C."/>
            <person name="Liu J.Z."/>
            <person name="Shao H.Z."/>
            <person name="Wang X."/>
            <person name="Wang C.C."/>
            <person name="Yang T.C."/>
            <person name="Huo Q.B."/>
            <person name="Li W."/>
            <person name="Chen H.Y."/>
            <person name="Chen S.E."/>
            <person name="Zhou L.G."/>
            <person name="Ni X.B."/>
            <person name="Tian J.H."/>
            <person name="Sheng Y."/>
            <person name="Liu T."/>
            <person name="Pan Y.S."/>
            <person name="Xia L.Y."/>
            <person name="Li J."/>
            <person name="Zhao F."/>
            <person name="Cao W.C."/>
        </authorList>
    </citation>
    <scope>NUCLEOTIDE SEQUENCE [LARGE SCALE GENOMIC DNA]</scope>
    <source>
        <strain evidence="1">HaeL-2018</strain>
    </source>
</reference>
<accession>A0A9J6G9E0</accession>
<dbReference type="Proteomes" id="UP000821853">
    <property type="component" value="Chromosome 3"/>
</dbReference>
<gene>
    <name evidence="1" type="ORF">HPB48_021605</name>
</gene>
<keyword evidence="2" id="KW-1185">Reference proteome</keyword>
<evidence type="ECO:0000313" key="1">
    <source>
        <dbReference type="EMBL" id="KAH9371827.1"/>
    </source>
</evidence>
<dbReference type="EMBL" id="JABSTR010000005">
    <property type="protein sequence ID" value="KAH9371827.1"/>
    <property type="molecule type" value="Genomic_DNA"/>
</dbReference>
<comment type="caution">
    <text evidence="1">The sequence shown here is derived from an EMBL/GenBank/DDBJ whole genome shotgun (WGS) entry which is preliminary data.</text>
</comment>
<dbReference type="OrthoDB" id="10324894at2759"/>
<name>A0A9J6G9E0_HAELO</name>
<dbReference type="OMA" id="CLHREHA"/>